<evidence type="ECO:0000313" key="12">
    <source>
        <dbReference type="Proteomes" id="UP000196581"/>
    </source>
</evidence>
<dbReference type="GO" id="GO:0005737">
    <property type="term" value="C:cytoplasm"/>
    <property type="evidence" value="ECO:0007669"/>
    <property type="project" value="TreeGrafter"/>
</dbReference>
<keyword evidence="3" id="KW-0053">Apoptosis</keyword>
<accession>A0A1X6XLG8</accession>
<dbReference type="Proteomes" id="UP000196581">
    <property type="component" value="Unassembled WGS sequence"/>
</dbReference>
<dbReference type="PANTHER" id="PTHR43557:SF4">
    <property type="entry name" value="APOPTOSIS-INDUCING FACTOR 1, MITOCHONDRIAL"/>
    <property type="match status" value="1"/>
</dbReference>
<dbReference type="PANTHER" id="PTHR43557">
    <property type="entry name" value="APOPTOSIS-INDUCING FACTOR 1"/>
    <property type="match status" value="1"/>
</dbReference>
<dbReference type="GO" id="GO:0012501">
    <property type="term" value="P:programmed cell death"/>
    <property type="evidence" value="ECO:0007669"/>
    <property type="project" value="TreeGrafter"/>
</dbReference>
<dbReference type="Gene3D" id="3.30.390.30">
    <property type="match status" value="1"/>
</dbReference>
<gene>
    <name evidence="11" type="ORF">FM105_10925</name>
</gene>
<name>A0A1X6XLG8_9MICO</name>
<dbReference type="InterPro" id="IPR036188">
    <property type="entry name" value="FAD/NAD-bd_sf"/>
</dbReference>
<reference evidence="12" key="1">
    <citation type="submission" date="2017-02" db="EMBL/GenBank/DDBJ databases">
        <authorList>
            <person name="Dridi B."/>
        </authorList>
    </citation>
    <scope>NUCLEOTIDE SEQUENCE [LARGE SCALE GENOMIC DNA]</scope>
    <source>
        <strain evidence="12">B Co 03.10</strain>
    </source>
</reference>
<evidence type="ECO:0000259" key="10">
    <source>
        <dbReference type="Pfam" id="PF14721"/>
    </source>
</evidence>
<evidence type="ECO:0000256" key="3">
    <source>
        <dbReference type="ARBA" id="ARBA00022703"/>
    </source>
</evidence>
<protein>
    <submittedName>
        <fullName evidence="11">Ferredoxin reductase</fullName>
    </submittedName>
</protein>
<dbReference type="SMART" id="SM01353">
    <property type="entry name" value="AIF_C"/>
    <property type="match status" value="1"/>
</dbReference>
<dbReference type="GO" id="GO:0016174">
    <property type="term" value="F:NAD(P)H oxidase H2O2-forming activity"/>
    <property type="evidence" value="ECO:0007669"/>
    <property type="project" value="TreeGrafter"/>
</dbReference>
<feature type="domain" description="Mitochondrial apoptosis-inducing factor C-terminal" evidence="10">
    <location>
        <begin position="313"/>
        <end position="361"/>
    </location>
</feature>
<dbReference type="EMBL" id="FWFF01000017">
    <property type="protein sequence ID" value="SLM99357.1"/>
    <property type="molecule type" value="Genomic_DNA"/>
</dbReference>
<dbReference type="GO" id="GO:0046983">
    <property type="term" value="F:protein dimerization activity"/>
    <property type="evidence" value="ECO:0007669"/>
    <property type="project" value="InterPro"/>
</dbReference>
<organism evidence="11 12">
    <name type="scientific">Brevibacterium yomogidense</name>
    <dbReference type="NCBI Taxonomy" id="946573"/>
    <lineage>
        <taxon>Bacteria</taxon>
        <taxon>Bacillati</taxon>
        <taxon>Actinomycetota</taxon>
        <taxon>Actinomycetes</taxon>
        <taxon>Micrococcales</taxon>
        <taxon>Brevibacteriaceae</taxon>
        <taxon>Brevibacterium</taxon>
    </lineage>
</organism>
<keyword evidence="12" id="KW-1185">Reference proteome</keyword>
<sequence>MDSTGTGAHSTYDYVIVGAGVAAASAAKAIREHDADGTLAILGREPDGPYYRPDLSKTLWLDGEAQLDNGWLLDGEAGTGSQDGADVRTGASVTAIDTSAKTLTLADTSTVGYEYLLLATGSQPRELDLPASDRIIHFRTVEDYRHLRAQAKPGSRAVVVGGGYIGAEISSALAQNDVSVTMLMRGATVQGHMFPARLAETVTQTYRDRGVTVVGESAAYGASERDDHLIVADASGETHTAEVVVVGVGVTPNDQVARAAGITVDDGIIVDRRLATNAPDVWAAGDVARYEDALLGDRRVEHVDSAEHMGAVAGRNMAVARTRKGDPESYTYTPIFWSDLFDYGYEAVGDLDSSLETVEDFTDDGSAGVVYYLDTGRVRGVLLWNVWDSTDKAKQIIEQSTAEPLDAAELKGRISLG</sequence>
<dbReference type="InterPro" id="IPR029324">
    <property type="entry name" value="AIF_C"/>
</dbReference>
<evidence type="ECO:0000256" key="1">
    <source>
        <dbReference type="ARBA" id="ARBA00001974"/>
    </source>
</evidence>
<proteinExistence type="predicted"/>
<keyword evidence="6" id="KW-0560">Oxidoreductase</keyword>
<keyword evidence="7" id="KW-0520">NAD</keyword>
<dbReference type="AlphaFoldDB" id="A0A1X6XLG8"/>
<feature type="domain" description="FAD/NAD(P)-binding" evidence="9">
    <location>
        <begin position="12"/>
        <end position="310"/>
    </location>
</feature>
<dbReference type="Pfam" id="PF07992">
    <property type="entry name" value="Pyr_redox_2"/>
    <property type="match status" value="1"/>
</dbReference>
<dbReference type="InterPro" id="IPR050446">
    <property type="entry name" value="FAD-oxidoreductase/Apoptosis"/>
</dbReference>
<evidence type="ECO:0000256" key="7">
    <source>
        <dbReference type="ARBA" id="ARBA00023027"/>
    </source>
</evidence>
<evidence type="ECO:0000259" key="9">
    <source>
        <dbReference type="Pfam" id="PF07992"/>
    </source>
</evidence>
<dbReference type="PRINTS" id="PR00411">
    <property type="entry name" value="PNDRDTASEI"/>
</dbReference>
<dbReference type="GO" id="GO:0071949">
    <property type="term" value="F:FAD binding"/>
    <property type="evidence" value="ECO:0007669"/>
    <property type="project" value="TreeGrafter"/>
</dbReference>
<dbReference type="SUPFAM" id="SSF55424">
    <property type="entry name" value="FAD/NAD-linked reductases, dimerisation (C-terminal) domain"/>
    <property type="match status" value="1"/>
</dbReference>
<dbReference type="InterPro" id="IPR023753">
    <property type="entry name" value="FAD/NAD-binding_dom"/>
</dbReference>
<comment type="cofactor">
    <cofactor evidence="1">
        <name>FAD</name>
        <dbReference type="ChEBI" id="CHEBI:57692"/>
    </cofactor>
</comment>
<dbReference type="GO" id="GO:0033108">
    <property type="term" value="P:mitochondrial respiratory chain complex assembly"/>
    <property type="evidence" value="ECO:0007669"/>
    <property type="project" value="TreeGrafter"/>
</dbReference>
<evidence type="ECO:0000256" key="8">
    <source>
        <dbReference type="ARBA" id="ARBA00047786"/>
    </source>
</evidence>
<keyword evidence="2" id="KW-0285">Flavoprotein</keyword>
<keyword evidence="4" id="KW-0274">FAD</keyword>
<evidence type="ECO:0000313" key="11">
    <source>
        <dbReference type="EMBL" id="SLM99357.1"/>
    </source>
</evidence>
<dbReference type="RefSeq" id="WP_179207162.1">
    <property type="nucleotide sequence ID" value="NZ_FWFF01000017.1"/>
</dbReference>
<dbReference type="Pfam" id="PF14721">
    <property type="entry name" value="AIF_C"/>
    <property type="match status" value="1"/>
</dbReference>
<dbReference type="SUPFAM" id="SSF51905">
    <property type="entry name" value="FAD/NAD(P)-binding domain"/>
    <property type="match status" value="2"/>
</dbReference>
<evidence type="ECO:0000256" key="6">
    <source>
        <dbReference type="ARBA" id="ARBA00023002"/>
    </source>
</evidence>
<evidence type="ECO:0000256" key="5">
    <source>
        <dbReference type="ARBA" id="ARBA00022946"/>
    </source>
</evidence>
<evidence type="ECO:0000256" key="4">
    <source>
        <dbReference type="ARBA" id="ARBA00022827"/>
    </source>
</evidence>
<keyword evidence="5" id="KW-0809">Transit peptide</keyword>
<dbReference type="InterPro" id="IPR016156">
    <property type="entry name" value="FAD/NAD-linked_Rdtase_dimer_sf"/>
</dbReference>
<comment type="catalytic activity">
    <reaction evidence="8">
        <text>A + NADH + H(+) = AH2 + NAD(+)</text>
        <dbReference type="Rhea" id="RHEA:11356"/>
        <dbReference type="ChEBI" id="CHEBI:13193"/>
        <dbReference type="ChEBI" id="CHEBI:15378"/>
        <dbReference type="ChEBI" id="CHEBI:17499"/>
        <dbReference type="ChEBI" id="CHEBI:57540"/>
        <dbReference type="ChEBI" id="CHEBI:57945"/>
    </reaction>
</comment>
<evidence type="ECO:0000256" key="2">
    <source>
        <dbReference type="ARBA" id="ARBA00022630"/>
    </source>
</evidence>
<dbReference type="Gene3D" id="3.50.50.60">
    <property type="entry name" value="FAD/NAD(P)-binding domain"/>
    <property type="match status" value="2"/>
</dbReference>
<dbReference type="PRINTS" id="PR00368">
    <property type="entry name" value="FADPNR"/>
</dbReference>